<accession>A0ACB5TGG2</accession>
<comment type="caution">
    <text evidence="1">The sequence shown here is derived from an EMBL/GenBank/DDBJ whole genome shotgun (WGS) entry which is preliminary data.</text>
</comment>
<evidence type="ECO:0000313" key="2">
    <source>
        <dbReference type="Proteomes" id="UP001165101"/>
    </source>
</evidence>
<reference evidence="1" key="1">
    <citation type="submission" date="2023-04" db="EMBL/GenBank/DDBJ databases">
        <title>Candida boidinii NBRC 1967.</title>
        <authorList>
            <person name="Ichikawa N."/>
            <person name="Sato H."/>
            <person name="Tonouchi N."/>
        </authorList>
    </citation>
    <scope>NUCLEOTIDE SEQUENCE</scope>
    <source>
        <strain evidence="1">NBRC 1967</strain>
    </source>
</reference>
<evidence type="ECO:0000313" key="1">
    <source>
        <dbReference type="EMBL" id="GME88256.1"/>
    </source>
</evidence>
<name>A0ACB5TGG2_CANBO</name>
<keyword evidence="2" id="KW-1185">Reference proteome</keyword>
<gene>
    <name evidence="1" type="ORF">Cboi01_000080300</name>
</gene>
<dbReference type="Proteomes" id="UP001165101">
    <property type="component" value="Unassembled WGS sequence"/>
</dbReference>
<protein>
    <submittedName>
        <fullName evidence="1">Unnamed protein product</fullName>
    </submittedName>
</protein>
<dbReference type="EMBL" id="BSXV01000248">
    <property type="protein sequence ID" value="GME88256.1"/>
    <property type="molecule type" value="Genomic_DNA"/>
</dbReference>
<organism evidence="1 2">
    <name type="scientific">Candida boidinii</name>
    <name type="common">Yeast</name>
    <dbReference type="NCBI Taxonomy" id="5477"/>
    <lineage>
        <taxon>Eukaryota</taxon>
        <taxon>Fungi</taxon>
        <taxon>Dikarya</taxon>
        <taxon>Ascomycota</taxon>
        <taxon>Saccharomycotina</taxon>
        <taxon>Pichiomycetes</taxon>
        <taxon>Pichiales</taxon>
        <taxon>Pichiaceae</taxon>
        <taxon>Ogataea</taxon>
        <taxon>Ogataea/Candida clade</taxon>
    </lineage>
</organism>
<sequence length="463" mass="52834">MFNLRNKYIRSNFNFNFKIGLVNLYNSPNIISINKIRSLNINSINNKIIIRNFTSASIRKKIYYHNNNPFSVQKQEQEQEKGQDKDSKNDKQNNNIEHTNDNNNNNSNNNSGNVSSPGTNILSIINELSLYTSPSEDDGDNGKGKKEAFLPILDGSNSGRATNNSHDINNHSNDNGIITGNLNAGGQKDIESVAYDANSVQSTVATATEAVISPPIDENSLQDSISVEKFIDTFQIYQQLEKSGFNEIQSEIILNLILESLKNKIKWLEYKYSPNIDLENESYLFEAAHSEILVEITHLRENSISELTNSYIYLRRLFNSLEDLSKNQNKFNSDLIKIEVKNFQHENNLHQKKLDLKNHDLNNKIISELMSGLKTDIESFRWHMTRSGIMAILLMAIAILGGWNISKNIKFNVNEDLIDNLLPILPQIHEPSEEDSHEYEADWDDEVKPLNQYLVRKLPSNNT</sequence>
<proteinExistence type="predicted"/>